<dbReference type="PRINTS" id="PR00184">
    <property type="entry name" value="NEISSPPORIN"/>
</dbReference>
<gene>
    <name evidence="13" type="ORF">DDF84_026175</name>
</gene>
<evidence type="ECO:0000256" key="9">
    <source>
        <dbReference type="ARBA" id="ARBA00023136"/>
    </source>
</evidence>
<organism evidence="13 14">
    <name type="scientific">Cupriavidus metallidurans</name>
    <dbReference type="NCBI Taxonomy" id="119219"/>
    <lineage>
        <taxon>Bacteria</taxon>
        <taxon>Pseudomonadati</taxon>
        <taxon>Pseudomonadota</taxon>
        <taxon>Betaproteobacteria</taxon>
        <taxon>Burkholderiales</taxon>
        <taxon>Burkholderiaceae</taxon>
        <taxon>Cupriavidus</taxon>
    </lineage>
</organism>
<evidence type="ECO:0000256" key="11">
    <source>
        <dbReference type="SAM" id="SignalP"/>
    </source>
</evidence>
<dbReference type="PANTHER" id="PTHR34501:SF9">
    <property type="entry name" value="MAJOR OUTER MEMBRANE PROTEIN P.IA"/>
    <property type="match status" value="1"/>
</dbReference>
<evidence type="ECO:0000256" key="4">
    <source>
        <dbReference type="ARBA" id="ARBA00022452"/>
    </source>
</evidence>
<evidence type="ECO:0000256" key="10">
    <source>
        <dbReference type="ARBA" id="ARBA00023237"/>
    </source>
</evidence>
<dbReference type="PANTHER" id="PTHR34501">
    <property type="entry name" value="PROTEIN YDDL-RELATED"/>
    <property type="match status" value="1"/>
</dbReference>
<dbReference type="AlphaFoldDB" id="A0A482J0R7"/>
<evidence type="ECO:0000256" key="8">
    <source>
        <dbReference type="ARBA" id="ARBA00023114"/>
    </source>
</evidence>
<comment type="subcellular location">
    <subcellularLocation>
        <location evidence="1">Cell outer membrane</location>
        <topology evidence="1">Multi-pass membrane protein</topology>
    </subcellularLocation>
</comment>
<dbReference type="RefSeq" id="WP_017513604.1">
    <property type="nucleotide sequence ID" value="NZ_CP037901.1"/>
</dbReference>
<keyword evidence="8" id="KW-0626">Porin</keyword>
<dbReference type="InterPro" id="IPR050298">
    <property type="entry name" value="Gram-neg_bact_OMP"/>
</dbReference>
<evidence type="ECO:0000259" key="12">
    <source>
        <dbReference type="Pfam" id="PF13609"/>
    </source>
</evidence>
<evidence type="ECO:0000256" key="1">
    <source>
        <dbReference type="ARBA" id="ARBA00004571"/>
    </source>
</evidence>
<dbReference type="GO" id="GO:0009279">
    <property type="term" value="C:cell outer membrane"/>
    <property type="evidence" value="ECO:0007669"/>
    <property type="project" value="UniProtKB-SubCell"/>
</dbReference>
<evidence type="ECO:0000256" key="5">
    <source>
        <dbReference type="ARBA" id="ARBA00022692"/>
    </source>
</evidence>
<feature type="signal peptide" evidence="11">
    <location>
        <begin position="1"/>
        <end position="28"/>
    </location>
</feature>
<dbReference type="GO" id="GO:0046930">
    <property type="term" value="C:pore complex"/>
    <property type="evidence" value="ECO:0007669"/>
    <property type="project" value="UniProtKB-KW"/>
</dbReference>
<dbReference type="OrthoDB" id="5293374at2"/>
<accession>A0A482J0R7</accession>
<dbReference type="GO" id="GO:0006811">
    <property type="term" value="P:monoatomic ion transport"/>
    <property type="evidence" value="ECO:0007669"/>
    <property type="project" value="UniProtKB-KW"/>
</dbReference>
<dbReference type="EMBL" id="CP037901">
    <property type="protein sequence ID" value="QBP13129.1"/>
    <property type="molecule type" value="Genomic_DNA"/>
</dbReference>
<sequence length="371" mass="39770">MEPLYRGRLAPLVASFPVLLCAATPAAAQSDGVQIYGFIKENVESIQISGNGRSQSLARLSNDLSVLGFRGGESLGGGNRAFFQIETNLRMDGTGTAQIGDRNTAVGLSGPWGQFWMGQWEMPLRYVSVYKVDPFTAGIFASNSIMGNGFVTAANGVSPQSFDRRQPNLVQYATPDWGGVSARVAVSMPENRTATTNPIAWSGLVSYESGQWYAAWGHEYHGDYFYSGSHDYADRVGLVYAIGGVRLRAAYERLSYEPAPGQSVRRDAWQAAATYNRGPHTFRASYTQGGNAHGNTVQAVGGIGLPGTDSGAWQVSLGYGYTLSKRTELWAAYTRLVNHATASYNLSANSVPGLKAGDAVSGFGLGITHNF</sequence>
<evidence type="ECO:0000313" key="13">
    <source>
        <dbReference type="EMBL" id="QBP13129.1"/>
    </source>
</evidence>
<dbReference type="InterPro" id="IPR033900">
    <property type="entry name" value="Gram_neg_porin_domain"/>
</dbReference>
<evidence type="ECO:0000256" key="7">
    <source>
        <dbReference type="ARBA" id="ARBA00023065"/>
    </source>
</evidence>
<comment type="subunit">
    <text evidence="2">Homotrimer.</text>
</comment>
<reference evidence="13 14" key="1">
    <citation type="submission" date="2019-03" db="EMBL/GenBank/DDBJ databases">
        <title>Comparative insights into the high quality Complete genome sequence of highly metal resistant Cupriavidus metallidurans strain BS1 isolated from a gold-copper mine.</title>
        <authorList>
            <person name="Mazhar H.S."/>
            <person name="Rensing C."/>
        </authorList>
    </citation>
    <scope>NUCLEOTIDE SEQUENCE [LARGE SCALE GENOMIC DNA]</scope>
    <source>
        <strain evidence="13 14">BS1</strain>
    </source>
</reference>
<dbReference type="Pfam" id="PF13609">
    <property type="entry name" value="Porin_4"/>
    <property type="match status" value="1"/>
</dbReference>
<keyword evidence="6 11" id="KW-0732">Signal</keyword>
<dbReference type="Gene3D" id="2.40.160.10">
    <property type="entry name" value="Porin"/>
    <property type="match status" value="1"/>
</dbReference>
<keyword evidence="7" id="KW-0406">Ion transport</keyword>
<dbReference type="SUPFAM" id="SSF56935">
    <property type="entry name" value="Porins"/>
    <property type="match status" value="1"/>
</dbReference>
<keyword evidence="5" id="KW-0812">Transmembrane</keyword>
<keyword evidence="4" id="KW-1134">Transmembrane beta strand</keyword>
<dbReference type="GO" id="GO:0015288">
    <property type="term" value="F:porin activity"/>
    <property type="evidence" value="ECO:0007669"/>
    <property type="project" value="UniProtKB-KW"/>
</dbReference>
<evidence type="ECO:0000256" key="3">
    <source>
        <dbReference type="ARBA" id="ARBA00022448"/>
    </source>
</evidence>
<dbReference type="Proteomes" id="UP000253772">
    <property type="component" value="Chromosome c2"/>
</dbReference>
<dbReference type="InterPro" id="IPR023614">
    <property type="entry name" value="Porin_dom_sf"/>
</dbReference>
<name>A0A482J0R7_9BURK</name>
<dbReference type="GeneID" id="60824868"/>
<dbReference type="InterPro" id="IPR002299">
    <property type="entry name" value="Porin_Neis"/>
</dbReference>
<evidence type="ECO:0000256" key="6">
    <source>
        <dbReference type="ARBA" id="ARBA00022729"/>
    </source>
</evidence>
<keyword evidence="3" id="KW-0813">Transport</keyword>
<protein>
    <submittedName>
        <fullName evidence="13">Porin</fullName>
    </submittedName>
</protein>
<dbReference type="CDD" id="cd00342">
    <property type="entry name" value="gram_neg_porins"/>
    <property type="match status" value="1"/>
</dbReference>
<keyword evidence="9" id="KW-0472">Membrane</keyword>
<evidence type="ECO:0000256" key="2">
    <source>
        <dbReference type="ARBA" id="ARBA00011233"/>
    </source>
</evidence>
<feature type="chain" id="PRO_5019851561" evidence="11">
    <location>
        <begin position="29"/>
        <end position="371"/>
    </location>
</feature>
<proteinExistence type="predicted"/>
<evidence type="ECO:0000313" key="14">
    <source>
        <dbReference type="Proteomes" id="UP000253772"/>
    </source>
</evidence>
<feature type="domain" description="Porin" evidence="12">
    <location>
        <begin position="19"/>
        <end position="337"/>
    </location>
</feature>
<keyword evidence="10" id="KW-0998">Cell outer membrane</keyword>